<proteinExistence type="predicted"/>
<accession>A0A9K3I2D4</accession>
<dbReference type="Proteomes" id="UP000215914">
    <property type="component" value="Unassembled WGS sequence"/>
</dbReference>
<keyword evidence="2" id="KW-1185">Reference proteome</keyword>
<gene>
    <name evidence="1" type="ORF">HanXRQr2_Chr09g0365881</name>
</gene>
<sequence>MVVEDTIVVVMVVEQRLRGRQDGARVELLRCAIMWVVVGGIRVGGVKGLGSGCSGVFWRDPYPAENHQLRRRGAGGLWAWTWSSCMKSIFL</sequence>
<reference evidence="1" key="2">
    <citation type="submission" date="2020-06" db="EMBL/GenBank/DDBJ databases">
        <title>Helianthus annuus Genome sequencing and assembly Release 2.</title>
        <authorList>
            <person name="Gouzy J."/>
            <person name="Langlade N."/>
            <person name="Munos S."/>
        </authorList>
    </citation>
    <scope>NUCLEOTIDE SEQUENCE</scope>
    <source>
        <tissue evidence="1">Leaves</tissue>
    </source>
</reference>
<dbReference type="Gramene" id="mRNA:HanXRQr2_Chr09g0365881">
    <property type="protein sequence ID" value="mRNA:HanXRQr2_Chr09g0365881"/>
    <property type="gene ID" value="HanXRQr2_Chr09g0365881"/>
</dbReference>
<evidence type="ECO:0000313" key="1">
    <source>
        <dbReference type="EMBL" id="KAF5789013.1"/>
    </source>
</evidence>
<comment type="caution">
    <text evidence="1">The sequence shown here is derived from an EMBL/GenBank/DDBJ whole genome shotgun (WGS) entry which is preliminary data.</text>
</comment>
<reference evidence="1" key="1">
    <citation type="journal article" date="2017" name="Nature">
        <title>The sunflower genome provides insights into oil metabolism, flowering and Asterid evolution.</title>
        <authorList>
            <person name="Badouin H."/>
            <person name="Gouzy J."/>
            <person name="Grassa C.J."/>
            <person name="Murat F."/>
            <person name="Staton S.E."/>
            <person name="Cottret L."/>
            <person name="Lelandais-Briere C."/>
            <person name="Owens G.L."/>
            <person name="Carrere S."/>
            <person name="Mayjonade B."/>
            <person name="Legrand L."/>
            <person name="Gill N."/>
            <person name="Kane N.C."/>
            <person name="Bowers J.E."/>
            <person name="Hubner S."/>
            <person name="Bellec A."/>
            <person name="Berard A."/>
            <person name="Berges H."/>
            <person name="Blanchet N."/>
            <person name="Boniface M.C."/>
            <person name="Brunel D."/>
            <person name="Catrice O."/>
            <person name="Chaidir N."/>
            <person name="Claudel C."/>
            <person name="Donnadieu C."/>
            <person name="Faraut T."/>
            <person name="Fievet G."/>
            <person name="Helmstetter N."/>
            <person name="King M."/>
            <person name="Knapp S.J."/>
            <person name="Lai Z."/>
            <person name="Le Paslier M.C."/>
            <person name="Lippi Y."/>
            <person name="Lorenzon L."/>
            <person name="Mandel J.R."/>
            <person name="Marage G."/>
            <person name="Marchand G."/>
            <person name="Marquand E."/>
            <person name="Bret-Mestries E."/>
            <person name="Morien E."/>
            <person name="Nambeesan S."/>
            <person name="Nguyen T."/>
            <person name="Pegot-Espagnet P."/>
            <person name="Pouilly N."/>
            <person name="Raftis F."/>
            <person name="Sallet E."/>
            <person name="Schiex T."/>
            <person name="Thomas J."/>
            <person name="Vandecasteele C."/>
            <person name="Vares D."/>
            <person name="Vear F."/>
            <person name="Vautrin S."/>
            <person name="Crespi M."/>
            <person name="Mangin B."/>
            <person name="Burke J.M."/>
            <person name="Salse J."/>
            <person name="Munos S."/>
            <person name="Vincourt P."/>
            <person name="Rieseberg L.H."/>
            <person name="Langlade N.B."/>
        </authorList>
    </citation>
    <scope>NUCLEOTIDE SEQUENCE</scope>
    <source>
        <tissue evidence="1">Leaves</tissue>
    </source>
</reference>
<protein>
    <submittedName>
        <fullName evidence="1">Uncharacterized protein</fullName>
    </submittedName>
</protein>
<name>A0A9K3I2D4_HELAN</name>
<dbReference type="EMBL" id="MNCJ02000324">
    <property type="protein sequence ID" value="KAF5789013.1"/>
    <property type="molecule type" value="Genomic_DNA"/>
</dbReference>
<dbReference type="AlphaFoldDB" id="A0A9K3I2D4"/>
<organism evidence="1 2">
    <name type="scientific">Helianthus annuus</name>
    <name type="common">Common sunflower</name>
    <dbReference type="NCBI Taxonomy" id="4232"/>
    <lineage>
        <taxon>Eukaryota</taxon>
        <taxon>Viridiplantae</taxon>
        <taxon>Streptophyta</taxon>
        <taxon>Embryophyta</taxon>
        <taxon>Tracheophyta</taxon>
        <taxon>Spermatophyta</taxon>
        <taxon>Magnoliopsida</taxon>
        <taxon>eudicotyledons</taxon>
        <taxon>Gunneridae</taxon>
        <taxon>Pentapetalae</taxon>
        <taxon>asterids</taxon>
        <taxon>campanulids</taxon>
        <taxon>Asterales</taxon>
        <taxon>Asteraceae</taxon>
        <taxon>Asteroideae</taxon>
        <taxon>Heliantheae alliance</taxon>
        <taxon>Heliantheae</taxon>
        <taxon>Helianthus</taxon>
    </lineage>
</organism>
<evidence type="ECO:0000313" key="2">
    <source>
        <dbReference type="Proteomes" id="UP000215914"/>
    </source>
</evidence>